<protein>
    <submittedName>
        <fullName evidence="2">Uncharacterized protein</fullName>
    </submittedName>
</protein>
<proteinExistence type="predicted"/>
<evidence type="ECO:0000313" key="3">
    <source>
        <dbReference type="Proteomes" id="UP000233556"/>
    </source>
</evidence>
<organism evidence="2 3">
    <name type="scientific">Limosa lapponica baueri</name>
    <dbReference type="NCBI Taxonomy" id="1758121"/>
    <lineage>
        <taxon>Eukaryota</taxon>
        <taxon>Metazoa</taxon>
        <taxon>Chordata</taxon>
        <taxon>Craniata</taxon>
        <taxon>Vertebrata</taxon>
        <taxon>Euteleostomi</taxon>
        <taxon>Archelosauria</taxon>
        <taxon>Archosauria</taxon>
        <taxon>Dinosauria</taxon>
        <taxon>Saurischia</taxon>
        <taxon>Theropoda</taxon>
        <taxon>Coelurosauria</taxon>
        <taxon>Aves</taxon>
        <taxon>Neognathae</taxon>
        <taxon>Neoaves</taxon>
        <taxon>Charadriiformes</taxon>
        <taxon>Scolopacidae</taxon>
        <taxon>Limosa</taxon>
    </lineage>
</organism>
<reference evidence="3" key="2">
    <citation type="submission" date="2017-12" db="EMBL/GenBank/DDBJ databases">
        <title>Genome sequence of the Bar-tailed Godwit (Limosa lapponica baueri).</title>
        <authorList>
            <person name="Lima N.C.B."/>
            <person name="Parody-Merino A.M."/>
            <person name="Battley P.F."/>
            <person name="Fidler A.E."/>
            <person name="Prosdocimi F."/>
        </authorList>
    </citation>
    <scope>NUCLEOTIDE SEQUENCE [LARGE SCALE GENOMIC DNA]</scope>
</reference>
<sequence>MAGQEWDWFQREELIGHISDIRVQNLQEVISGNRCKSGNLMEKRRGGCKEGISASEKWEGQESPGTTTNESNANEDNFVKN</sequence>
<reference evidence="3" key="1">
    <citation type="submission" date="2017-11" db="EMBL/GenBank/DDBJ databases">
        <authorList>
            <person name="Lima N.C."/>
            <person name="Parody-Merino A.M."/>
            <person name="Battley P.F."/>
            <person name="Fidler A.E."/>
            <person name="Prosdocimi F."/>
        </authorList>
    </citation>
    <scope>NUCLEOTIDE SEQUENCE [LARGE SCALE GENOMIC DNA]</scope>
</reference>
<name>A0A2I0UH65_LIMLA</name>
<dbReference type="OrthoDB" id="9397984at2759"/>
<feature type="region of interest" description="Disordered" evidence="1">
    <location>
        <begin position="40"/>
        <end position="81"/>
    </location>
</feature>
<evidence type="ECO:0000256" key="1">
    <source>
        <dbReference type="SAM" id="MobiDB-lite"/>
    </source>
</evidence>
<dbReference type="Proteomes" id="UP000233556">
    <property type="component" value="Unassembled WGS sequence"/>
</dbReference>
<dbReference type="AlphaFoldDB" id="A0A2I0UH65"/>
<keyword evidence="3" id="KW-1185">Reference proteome</keyword>
<feature type="compositionally biased region" description="Polar residues" evidence="1">
    <location>
        <begin position="63"/>
        <end position="81"/>
    </location>
</feature>
<evidence type="ECO:0000313" key="2">
    <source>
        <dbReference type="EMBL" id="PKU45395.1"/>
    </source>
</evidence>
<gene>
    <name evidence="2" type="ORF">llap_4280</name>
</gene>
<accession>A0A2I0UH65</accession>
<dbReference type="EMBL" id="KZ505762">
    <property type="protein sequence ID" value="PKU45395.1"/>
    <property type="molecule type" value="Genomic_DNA"/>
</dbReference>